<accession>A3U593</accession>
<evidence type="ECO:0000313" key="2">
    <source>
        <dbReference type="EMBL" id="EAP87410.1"/>
    </source>
</evidence>
<protein>
    <recommendedName>
        <fullName evidence="4">Deacylase</fullName>
    </recommendedName>
</protein>
<dbReference type="EMBL" id="CP002046">
    <property type="protein sequence ID" value="EAP87410.1"/>
    <property type="molecule type" value="Genomic_DNA"/>
</dbReference>
<dbReference type="InterPro" id="IPR018550">
    <property type="entry name" value="Lipid-A_deacylase-rel"/>
</dbReference>
<evidence type="ECO:0008006" key="4">
    <source>
        <dbReference type="Google" id="ProtNLM"/>
    </source>
</evidence>
<dbReference type="Gene3D" id="2.40.160.20">
    <property type="match status" value="1"/>
</dbReference>
<dbReference type="Proteomes" id="UP000002297">
    <property type="component" value="Chromosome"/>
</dbReference>
<dbReference type="AlphaFoldDB" id="A3U593"/>
<dbReference type="RefSeq" id="WP_013186088.1">
    <property type="nucleotide sequence ID" value="NC_014230.1"/>
</dbReference>
<dbReference type="STRING" id="216432.CA2559_01605"/>
<feature type="signal peptide" evidence="1">
    <location>
        <begin position="1"/>
        <end position="20"/>
    </location>
</feature>
<dbReference type="Pfam" id="PF09411">
    <property type="entry name" value="PagL"/>
    <property type="match status" value="1"/>
</dbReference>
<reference evidence="2 3" key="1">
    <citation type="journal article" date="2010" name="J. Bacteriol.">
        <title>The complete genome sequence of Croceibacter atlanticus HTCC2559T.</title>
        <authorList>
            <person name="Oh H.M."/>
            <person name="Kang I."/>
            <person name="Ferriera S."/>
            <person name="Giovannoni S.J."/>
            <person name="Cho J.C."/>
        </authorList>
    </citation>
    <scope>NUCLEOTIDE SEQUENCE [LARGE SCALE GENOMIC DNA]</scope>
    <source>
        <strain evidence="3">ATCC BAA-628 / HTCC2559 / KCTC 12090</strain>
    </source>
</reference>
<evidence type="ECO:0000313" key="3">
    <source>
        <dbReference type="Proteomes" id="UP000002297"/>
    </source>
</evidence>
<gene>
    <name evidence="2" type="ordered locus">CA2559_01605</name>
</gene>
<dbReference type="HOGENOM" id="CLU_727233_0_0_10"/>
<dbReference type="KEGG" id="cat:CA2559_01605"/>
<feature type="chain" id="PRO_5002659812" description="Deacylase" evidence="1">
    <location>
        <begin position="21"/>
        <end position="408"/>
    </location>
</feature>
<dbReference type="OrthoDB" id="627554at2"/>
<name>A3U593_CROAH</name>
<keyword evidence="1" id="KW-0732">Signal</keyword>
<organism evidence="2 3">
    <name type="scientific">Croceibacter atlanticus (strain ATCC BAA-628 / JCM 21780 / CIP 108009 / IAM 15332 / KCTC 12090 / HTCC2559)</name>
    <dbReference type="NCBI Taxonomy" id="216432"/>
    <lineage>
        <taxon>Bacteria</taxon>
        <taxon>Pseudomonadati</taxon>
        <taxon>Bacteroidota</taxon>
        <taxon>Flavobacteriia</taxon>
        <taxon>Flavobacteriales</taxon>
        <taxon>Flavobacteriaceae</taxon>
        <taxon>Croceibacter</taxon>
    </lineage>
</organism>
<dbReference type="eggNOG" id="ENOG502ZAAG">
    <property type="taxonomic scope" value="Bacteria"/>
</dbReference>
<sequence>MRKTILFVIALLIISNVLSSQNVDNLYYLSPEILVGKTLPANTDFPNTNLQTALFFSFGMYNLDNEQDWAVRLNYPKTGLSLAVIDFGNPDQVGQAITVMPFVEFSVFKKHSDNFNLNVGYGASYMNTQYDFEANPLNRAITTKVNWSFRSFLYYNVLKDKLTNWRLGLGYIHHSNGHTRLPNQGLNSLLASVSATINTSKVESVKPHKPKLEQKSETYTSSRFGLGYNTLSDSINTKKEVYTVAFEIGKVINKTFKFGGGFYARYYQHFYDYIKDEEALINSQYPNFKDNAFAYSTNYGVFGTAELLLGHFGVELDLGLNLYKPFYKLEWQITQGYRADSGNYVYADLDSYYKLKRTISSRLGVKYYLITNNKSPQHNLFLSAHINANLGQADFSEISLGYTYRFKN</sequence>
<keyword evidence="3" id="KW-1185">Reference proteome</keyword>
<dbReference type="GeneID" id="89452121"/>
<proteinExistence type="predicted"/>
<evidence type="ECO:0000256" key="1">
    <source>
        <dbReference type="SAM" id="SignalP"/>
    </source>
</evidence>